<comment type="caution">
    <text evidence="2">The sequence shown here is derived from an EMBL/GenBank/DDBJ whole genome shotgun (WGS) entry which is preliminary data.</text>
</comment>
<organism evidence="2 3">
    <name type="scientific">Roseobacter insulae</name>
    <dbReference type="NCBI Taxonomy" id="2859783"/>
    <lineage>
        <taxon>Bacteria</taxon>
        <taxon>Pseudomonadati</taxon>
        <taxon>Pseudomonadota</taxon>
        <taxon>Alphaproteobacteria</taxon>
        <taxon>Rhodobacterales</taxon>
        <taxon>Roseobacteraceae</taxon>
        <taxon>Roseobacter</taxon>
    </lineage>
</organism>
<dbReference type="AlphaFoldDB" id="A0A9X1K008"/>
<dbReference type="RefSeq" id="WP_219500800.1">
    <property type="nucleotide sequence ID" value="NZ_JAHXDN010000002.1"/>
</dbReference>
<keyword evidence="3" id="KW-1185">Reference proteome</keyword>
<proteinExistence type="predicted"/>
<reference evidence="2" key="1">
    <citation type="submission" date="2021-07" db="EMBL/GenBank/DDBJ databases">
        <title>Roseobacter insulae sp. nov., isolated from a tidal flat.</title>
        <authorList>
            <person name="Park S."/>
            <person name="Yoon J.-H."/>
        </authorList>
    </citation>
    <scope>NUCLEOTIDE SEQUENCE</scope>
    <source>
        <strain evidence="2">YSTF-M11</strain>
    </source>
</reference>
<gene>
    <name evidence="2" type="ORF">KX928_07935</name>
</gene>
<evidence type="ECO:0000313" key="3">
    <source>
        <dbReference type="Proteomes" id="UP001138661"/>
    </source>
</evidence>
<accession>A0A9X1K008</accession>
<evidence type="ECO:0000256" key="1">
    <source>
        <dbReference type="SAM" id="MobiDB-lite"/>
    </source>
</evidence>
<evidence type="ECO:0000313" key="2">
    <source>
        <dbReference type="EMBL" id="MBW4707714.1"/>
    </source>
</evidence>
<name>A0A9X1K008_9RHOB</name>
<protein>
    <submittedName>
        <fullName evidence="2">Uncharacterized protein</fullName>
    </submittedName>
</protein>
<feature type="region of interest" description="Disordered" evidence="1">
    <location>
        <begin position="1"/>
        <end position="37"/>
    </location>
</feature>
<dbReference type="Proteomes" id="UP001138661">
    <property type="component" value="Unassembled WGS sequence"/>
</dbReference>
<sequence>MKADKARATQADTATVSVTRPGGTPLQTLARKAKASPSTAALGALQRRADARAGSLMPVQRVVGAGLEPGTRVRDGTGRRGRIVVSDNNATDSYSVEFEGSDGPVTVARTDLDLDVDAGAGAVAEPQIVEDHPPPDDVEFHKTPLKQGVFTGSIETGPNRNWADLHVTGEIGQPANPDDLKAYFEDLYRLMLGHHKFSGVPGVLEWHPTGAVVTKQIVELLGASLGGWYHWAQGLAAQKMRKAAAQKSGVDRNNLAGKMDRDIVPEHMHFLKSLRGTKGLEIGYKGGPISQENQDILRDPEQNKQLTDEQINAMMTPDMLGDTEGAKTALEAYEGVLMDDQNPVGPSLIIILDYRRLPSLIKKL</sequence>
<dbReference type="EMBL" id="JAHXDN010000002">
    <property type="protein sequence ID" value="MBW4707714.1"/>
    <property type="molecule type" value="Genomic_DNA"/>
</dbReference>